<dbReference type="Proteomes" id="UP001209878">
    <property type="component" value="Unassembled WGS sequence"/>
</dbReference>
<dbReference type="AlphaFoldDB" id="A0AAD9P4F6"/>
<evidence type="ECO:0000256" key="1">
    <source>
        <dbReference type="SAM" id="SignalP"/>
    </source>
</evidence>
<feature type="chain" id="PRO_5042178297" evidence="1">
    <location>
        <begin position="22"/>
        <end position="124"/>
    </location>
</feature>
<name>A0AAD9P4F6_RIDPI</name>
<protein>
    <submittedName>
        <fullName evidence="2">Uncharacterized protein</fullName>
    </submittedName>
</protein>
<organism evidence="2 3">
    <name type="scientific">Ridgeia piscesae</name>
    <name type="common">Tubeworm</name>
    <dbReference type="NCBI Taxonomy" id="27915"/>
    <lineage>
        <taxon>Eukaryota</taxon>
        <taxon>Metazoa</taxon>
        <taxon>Spiralia</taxon>
        <taxon>Lophotrochozoa</taxon>
        <taxon>Annelida</taxon>
        <taxon>Polychaeta</taxon>
        <taxon>Sedentaria</taxon>
        <taxon>Canalipalpata</taxon>
        <taxon>Sabellida</taxon>
        <taxon>Siboglinidae</taxon>
        <taxon>Ridgeia</taxon>
    </lineage>
</organism>
<feature type="signal peptide" evidence="1">
    <location>
        <begin position="1"/>
        <end position="21"/>
    </location>
</feature>
<evidence type="ECO:0000313" key="2">
    <source>
        <dbReference type="EMBL" id="KAK2187963.1"/>
    </source>
</evidence>
<gene>
    <name evidence="2" type="ORF">NP493_148g01010</name>
</gene>
<reference evidence="2" key="1">
    <citation type="journal article" date="2023" name="Mol. Biol. Evol.">
        <title>Third-Generation Sequencing Reveals the Adaptive Role of the Epigenome in Three Deep-Sea Polychaetes.</title>
        <authorList>
            <person name="Perez M."/>
            <person name="Aroh O."/>
            <person name="Sun Y."/>
            <person name="Lan Y."/>
            <person name="Juniper S.K."/>
            <person name="Young C.R."/>
            <person name="Angers B."/>
            <person name="Qian P.Y."/>
        </authorList>
    </citation>
    <scope>NUCLEOTIDE SEQUENCE</scope>
    <source>
        <strain evidence="2">R07B-5</strain>
    </source>
</reference>
<proteinExistence type="predicted"/>
<sequence>MAECRLLMVLVTACLLCATSAVNETSGVGPLVEFLPVQMDGLVLGRTATIDVETTTQTTDCLRLNCVVVNPDAVELQPGGDVTVCAGLSSNDTLPHLTLRGLCLGRTSLDCQIDDTKLDINPVD</sequence>
<keyword evidence="3" id="KW-1185">Reference proteome</keyword>
<evidence type="ECO:0000313" key="3">
    <source>
        <dbReference type="Proteomes" id="UP001209878"/>
    </source>
</evidence>
<accession>A0AAD9P4F6</accession>
<keyword evidence="1" id="KW-0732">Signal</keyword>
<dbReference type="EMBL" id="JAODUO010000148">
    <property type="protein sequence ID" value="KAK2187963.1"/>
    <property type="molecule type" value="Genomic_DNA"/>
</dbReference>
<comment type="caution">
    <text evidence="2">The sequence shown here is derived from an EMBL/GenBank/DDBJ whole genome shotgun (WGS) entry which is preliminary data.</text>
</comment>